<reference evidence="1 2" key="1">
    <citation type="journal article" date="2020" name="IScience">
        <title>Genome Sequencing of the Endangered Kingdonia uniflora (Circaeasteraceae, Ranunculales) Reveals Potential Mechanisms of Evolutionary Specialization.</title>
        <authorList>
            <person name="Sun Y."/>
            <person name="Deng T."/>
            <person name="Zhang A."/>
            <person name="Moore M.J."/>
            <person name="Landis J.B."/>
            <person name="Lin N."/>
            <person name="Zhang H."/>
            <person name="Zhang X."/>
            <person name="Huang J."/>
            <person name="Zhang X."/>
            <person name="Sun H."/>
            <person name="Wang H."/>
        </authorList>
    </citation>
    <scope>NUCLEOTIDE SEQUENCE [LARGE SCALE GENOMIC DNA]</scope>
    <source>
        <strain evidence="1">TB1705</strain>
        <tissue evidence="1">Leaf</tissue>
    </source>
</reference>
<accession>A0A7J7MUZ4</accession>
<dbReference type="AlphaFoldDB" id="A0A7J7MUZ4"/>
<evidence type="ECO:0000313" key="2">
    <source>
        <dbReference type="Proteomes" id="UP000541444"/>
    </source>
</evidence>
<proteinExistence type="predicted"/>
<comment type="caution">
    <text evidence="1">The sequence shown here is derived from an EMBL/GenBank/DDBJ whole genome shotgun (WGS) entry which is preliminary data.</text>
</comment>
<evidence type="ECO:0000313" key="1">
    <source>
        <dbReference type="EMBL" id="KAF6158751.1"/>
    </source>
</evidence>
<dbReference type="EMBL" id="JACGCM010001219">
    <property type="protein sequence ID" value="KAF6158751.1"/>
    <property type="molecule type" value="Genomic_DNA"/>
</dbReference>
<keyword evidence="2" id="KW-1185">Reference proteome</keyword>
<protein>
    <submittedName>
        <fullName evidence="1">Uncharacterized protein</fullName>
    </submittedName>
</protein>
<gene>
    <name evidence="1" type="ORF">GIB67_040265</name>
</gene>
<dbReference type="Proteomes" id="UP000541444">
    <property type="component" value="Unassembled WGS sequence"/>
</dbReference>
<sequence length="115" mass="12830">MGKLQISLRSISAQAGWKNILGEEAELRRSALLKLYYNRLLNHSPASVTGFVIDSWVRTALQQEAYEDFKHVLLALIYGKDDQTSPVANEVARLFNEAAQISADDVDVHIVFGVL</sequence>
<organism evidence="1 2">
    <name type="scientific">Kingdonia uniflora</name>
    <dbReference type="NCBI Taxonomy" id="39325"/>
    <lineage>
        <taxon>Eukaryota</taxon>
        <taxon>Viridiplantae</taxon>
        <taxon>Streptophyta</taxon>
        <taxon>Embryophyta</taxon>
        <taxon>Tracheophyta</taxon>
        <taxon>Spermatophyta</taxon>
        <taxon>Magnoliopsida</taxon>
        <taxon>Ranunculales</taxon>
        <taxon>Circaeasteraceae</taxon>
        <taxon>Kingdonia</taxon>
    </lineage>
</organism>
<name>A0A7J7MUZ4_9MAGN</name>
<dbReference type="OrthoDB" id="10602303at2759"/>